<evidence type="ECO:0000313" key="3">
    <source>
        <dbReference type="EMBL" id="CAB4789228.1"/>
    </source>
</evidence>
<dbReference type="PANTHER" id="PTHR42760">
    <property type="entry name" value="SHORT-CHAIN DEHYDROGENASES/REDUCTASES FAMILY MEMBER"/>
    <property type="match status" value="1"/>
</dbReference>
<dbReference type="PANTHER" id="PTHR42760:SF133">
    <property type="entry name" value="3-OXOACYL-[ACYL-CARRIER-PROTEIN] REDUCTASE"/>
    <property type="match status" value="1"/>
</dbReference>
<sequence>MGHVATARNVSAMSTTPIAALDPLSMFRLDDQIVIVTGASSGLGHRFARVLHAAGATVVVAARRADRLRDLVVEMPNAMAVSADLSQPEDRERLVAETIDRFGTVHVLVNNAGIGHKVAIEDEDLDTFRAAMELNVTAVWQLSKLVSAPMVAQGYGSIVNIASMLGHVGSAPIKQAHYCASKGAVVNLTRELALQWARKGLRVNALCPGWFDSEMTAGMDTDPGSQRFVTTNSPIPRMGEEHELDGALLLLASRASTFITGQSLIVDGGWTAR</sequence>
<evidence type="ECO:0000256" key="1">
    <source>
        <dbReference type="ARBA" id="ARBA00006484"/>
    </source>
</evidence>
<name>A0A6J6X257_9ZZZZ</name>
<dbReference type="GO" id="GO:0006633">
    <property type="term" value="P:fatty acid biosynthetic process"/>
    <property type="evidence" value="ECO:0007669"/>
    <property type="project" value="TreeGrafter"/>
</dbReference>
<accession>A0A6J6X257</accession>
<dbReference type="EMBL" id="CAFAAI010000028">
    <property type="protein sequence ID" value="CAB4789228.1"/>
    <property type="molecule type" value="Genomic_DNA"/>
</dbReference>
<dbReference type="Gene3D" id="3.40.50.720">
    <property type="entry name" value="NAD(P)-binding Rossmann-like Domain"/>
    <property type="match status" value="1"/>
</dbReference>
<organism evidence="3">
    <name type="scientific">freshwater metagenome</name>
    <dbReference type="NCBI Taxonomy" id="449393"/>
    <lineage>
        <taxon>unclassified sequences</taxon>
        <taxon>metagenomes</taxon>
        <taxon>ecological metagenomes</taxon>
    </lineage>
</organism>
<dbReference type="InterPro" id="IPR002347">
    <property type="entry name" value="SDR_fam"/>
</dbReference>
<dbReference type="AlphaFoldDB" id="A0A6J6X257"/>
<dbReference type="PRINTS" id="PR00081">
    <property type="entry name" value="GDHRDH"/>
</dbReference>
<keyword evidence="2" id="KW-0560">Oxidoreductase</keyword>
<dbReference type="PRINTS" id="PR00080">
    <property type="entry name" value="SDRFAMILY"/>
</dbReference>
<proteinExistence type="inferred from homology"/>
<dbReference type="GO" id="GO:0048038">
    <property type="term" value="F:quinone binding"/>
    <property type="evidence" value="ECO:0007669"/>
    <property type="project" value="TreeGrafter"/>
</dbReference>
<dbReference type="InterPro" id="IPR036291">
    <property type="entry name" value="NAD(P)-bd_dom_sf"/>
</dbReference>
<dbReference type="FunFam" id="3.40.50.720:FF:000084">
    <property type="entry name" value="Short-chain dehydrogenase reductase"/>
    <property type="match status" value="1"/>
</dbReference>
<gene>
    <name evidence="3" type="ORF">UFOPK2992_00289</name>
</gene>
<dbReference type="SUPFAM" id="SSF51735">
    <property type="entry name" value="NAD(P)-binding Rossmann-fold domains"/>
    <property type="match status" value="1"/>
</dbReference>
<dbReference type="Pfam" id="PF13561">
    <property type="entry name" value="adh_short_C2"/>
    <property type="match status" value="1"/>
</dbReference>
<comment type="similarity">
    <text evidence="1">Belongs to the short-chain dehydrogenases/reductases (SDR) family.</text>
</comment>
<dbReference type="PROSITE" id="PS00061">
    <property type="entry name" value="ADH_SHORT"/>
    <property type="match status" value="1"/>
</dbReference>
<reference evidence="3" key="1">
    <citation type="submission" date="2020-05" db="EMBL/GenBank/DDBJ databases">
        <authorList>
            <person name="Chiriac C."/>
            <person name="Salcher M."/>
            <person name="Ghai R."/>
            <person name="Kavagutti S V."/>
        </authorList>
    </citation>
    <scope>NUCLEOTIDE SEQUENCE</scope>
</reference>
<protein>
    <submittedName>
        <fullName evidence="3">Unannotated protein</fullName>
    </submittedName>
</protein>
<dbReference type="GO" id="GO:0016616">
    <property type="term" value="F:oxidoreductase activity, acting on the CH-OH group of donors, NAD or NADP as acceptor"/>
    <property type="evidence" value="ECO:0007669"/>
    <property type="project" value="TreeGrafter"/>
</dbReference>
<dbReference type="InterPro" id="IPR020904">
    <property type="entry name" value="Sc_DH/Rdtase_CS"/>
</dbReference>
<evidence type="ECO:0000256" key="2">
    <source>
        <dbReference type="ARBA" id="ARBA00023002"/>
    </source>
</evidence>